<keyword evidence="1" id="KW-0328">Glycosyltransferase</keyword>
<feature type="domain" description="Glycosyltransferase subfamily 4-like N-terminal" evidence="3">
    <location>
        <begin position="62"/>
        <end position="145"/>
    </location>
</feature>
<proteinExistence type="predicted"/>
<dbReference type="CDD" id="cd03801">
    <property type="entry name" value="GT4_PimA-like"/>
    <property type="match status" value="1"/>
</dbReference>
<keyword evidence="2" id="KW-0808">Transferase</keyword>
<organism evidence="4 5">
    <name type="scientific">Isoptericola peretonis</name>
    <dbReference type="NCBI Taxonomy" id="2918523"/>
    <lineage>
        <taxon>Bacteria</taxon>
        <taxon>Bacillati</taxon>
        <taxon>Actinomycetota</taxon>
        <taxon>Actinomycetes</taxon>
        <taxon>Micrococcales</taxon>
        <taxon>Promicromonosporaceae</taxon>
        <taxon>Isoptericola</taxon>
    </lineage>
</organism>
<accession>A0ABT0J5E2</accession>
<evidence type="ECO:0000256" key="2">
    <source>
        <dbReference type="ARBA" id="ARBA00022679"/>
    </source>
</evidence>
<dbReference type="InterPro" id="IPR028098">
    <property type="entry name" value="Glyco_trans_4-like_N"/>
</dbReference>
<keyword evidence="5" id="KW-1185">Reference proteome</keyword>
<dbReference type="Proteomes" id="UP001651050">
    <property type="component" value="Unassembled WGS sequence"/>
</dbReference>
<dbReference type="Pfam" id="PF13439">
    <property type="entry name" value="Glyco_transf_4"/>
    <property type="match status" value="1"/>
</dbReference>
<evidence type="ECO:0000313" key="5">
    <source>
        <dbReference type="Proteomes" id="UP001651050"/>
    </source>
</evidence>
<protein>
    <submittedName>
        <fullName evidence="4">Glycosyltransferase family 4 protein</fullName>
    </submittedName>
</protein>
<reference evidence="4 5" key="1">
    <citation type="submission" date="2022-02" db="EMBL/GenBank/DDBJ databases">
        <title>The car tank lid bacteriome: a reservoir of bacteria with potential in bioremediation of fuel.</title>
        <authorList>
            <person name="Vidal-Verdu A."/>
            <person name="Gomez-Martinez D."/>
            <person name="Latorre-Perez A."/>
            <person name="Pereto J."/>
            <person name="Porcar M."/>
        </authorList>
    </citation>
    <scope>NUCLEOTIDE SEQUENCE [LARGE SCALE GENOMIC DNA]</scope>
    <source>
        <strain evidence="4 5">4D.3</strain>
    </source>
</reference>
<evidence type="ECO:0000313" key="4">
    <source>
        <dbReference type="EMBL" id="MCK9794706.1"/>
    </source>
</evidence>
<name>A0ABT0J5E2_9MICO</name>
<dbReference type="RefSeq" id="WP_416344570.1">
    <property type="nucleotide sequence ID" value="NZ_JALQCY010000004.1"/>
</dbReference>
<comment type="caution">
    <text evidence="4">The sequence shown here is derived from an EMBL/GenBank/DDBJ whole genome shotgun (WGS) entry which is preliminary data.</text>
</comment>
<dbReference type="EMBL" id="JALQCY010000004">
    <property type="protein sequence ID" value="MCK9794706.1"/>
    <property type="molecule type" value="Genomic_DNA"/>
</dbReference>
<sequence>MPATYVAARGGLFDHIKETALATRAYGIHVTVTGKAGAFLDGLQAAGVDTLPSVLEHPDEAIAELGAKGPWDLIHTHPFAARAFAVQAAKAWQVPLVATIHGWYLDDVQAWHQDASVIIGVTDAITDRLKAVPGVDPAAVRTIENHRKLTPDVARRANPSGRRTLLVVSRIDRDFAPVAQLLDEFVTAANDRGDRRWDVAIAGTGTGVRDLVATIARRWSHPGAPPISLLGWLDAAGLAVQYARAAAVIAPGRAAVDAMISGIPTVMTRQIGSYAMAPFGDARSALYGRPGERVMGEDFFGACTRALDNPEIADEYSYAHRRIAELTFDPDSLTRRLVAAYEVAALERFRQAPDTRPSSRSKNGG</sequence>
<dbReference type="Gene3D" id="3.40.50.2000">
    <property type="entry name" value="Glycogen Phosphorylase B"/>
    <property type="match status" value="2"/>
</dbReference>
<evidence type="ECO:0000256" key="1">
    <source>
        <dbReference type="ARBA" id="ARBA00022676"/>
    </source>
</evidence>
<gene>
    <name evidence="4" type="ORF">M1843_13210</name>
</gene>
<dbReference type="SUPFAM" id="SSF53756">
    <property type="entry name" value="UDP-Glycosyltransferase/glycogen phosphorylase"/>
    <property type="match status" value="1"/>
</dbReference>
<evidence type="ECO:0000259" key="3">
    <source>
        <dbReference type="Pfam" id="PF13439"/>
    </source>
</evidence>